<sequence>MNYLGKKSRELDSVCVPTFKVLGECTEFYQRIKFLLQSSESVYMASLFFGQGDEMEDILDILEERKRRGLTTVIFIDKNRGAAGHGLEFIRKRNLESIFHLVDLSTSSLLPAKLNELLRVFHTKALVFDDLTILSGANMDTSYMVSRVDRYLEIQSKELTDMIKAKVFGIKPPSDARHTPSKDLPVYVGMFKEQEEPSVVQSFLQDFGEIHISTGYLNFPENYLRMFRNRSISLYAACPDENCFNSFGVMDRFIGPIYSYSFYRTLECIPTLSIHEFRRNGYSFHLKGLWGFKDGMAATIVGSSNFNRRSTERDDETNYLIITSDPGHIQKLRKEVEYLRASSVPRSLKELRWKTYRLIVVLFFFIFNRFL</sequence>
<dbReference type="InterPro" id="IPR016270">
    <property type="entry name" value="PGS1"/>
</dbReference>
<dbReference type="Gene3D" id="3.30.870.10">
    <property type="entry name" value="Endonuclease Chain A"/>
    <property type="match status" value="1"/>
</dbReference>
<dbReference type="InterPro" id="IPR025202">
    <property type="entry name" value="PLD-like_dom"/>
</dbReference>
<accession>A0ABY8CS84</accession>
<evidence type="ECO:0000256" key="10">
    <source>
        <dbReference type="RuleBase" id="RU365024"/>
    </source>
</evidence>
<comment type="catalytic activity">
    <reaction evidence="9 10">
        <text>a CDP-1,2-diacyl-sn-glycerol + sn-glycerol 3-phosphate = a 1,2-diacyl-sn-glycero-3-phospho-(1'-sn-glycero-3'-phosphate) + CMP + H(+)</text>
        <dbReference type="Rhea" id="RHEA:12593"/>
        <dbReference type="ChEBI" id="CHEBI:15378"/>
        <dbReference type="ChEBI" id="CHEBI:57597"/>
        <dbReference type="ChEBI" id="CHEBI:58332"/>
        <dbReference type="ChEBI" id="CHEBI:60110"/>
        <dbReference type="ChEBI" id="CHEBI:60377"/>
        <dbReference type="EC" id="2.7.8.5"/>
    </reaction>
</comment>
<comment type="function">
    <text evidence="10">Functions in the biosynthesis of the anionic phospholipids phosphatidylglycerol and cardiolipin.</text>
</comment>
<keyword evidence="3 10" id="KW-0444">Lipid biosynthesis</keyword>
<comment type="similarity">
    <text evidence="2 10">Belongs to the CDP-alcohol phosphatidyltransferase class-II family.</text>
</comment>
<dbReference type="CDD" id="cd09137">
    <property type="entry name" value="PLDc_PGS1_euk_2"/>
    <property type="match status" value="1"/>
</dbReference>
<evidence type="ECO:0000256" key="1">
    <source>
        <dbReference type="ARBA" id="ARBA00005042"/>
    </source>
</evidence>
<evidence type="ECO:0000313" key="12">
    <source>
        <dbReference type="EMBL" id="WEL39852.1"/>
    </source>
</evidence>
<dbReference type="PIRSF" id="PIRSF000850">
    <property type="entry name" value="Phospholipase_D_PSS"/>
    <property type="match status" value="1"/>
</dbReference>
<keyword evidence="13" id="KW-1185">Reference proteome</keyword>
<dbReference type="EC" id="2.7.8.5" evidence="10"/>
<feature type="domain" description="PLD phosphodiesterase" evidence="11">
    <location>
        <begin position="117"/>
        <end position="143"/>
    </location>
</feature>
<keyword evidence="10" id="KW-0547">Nucleotide-binding</keyword>
<evidence type="ECO:0000256" key="5">
    <source>
        <dbReference type="ARBA" id="ARBA00022737"/>
    </source>
</evidence>
<reference evidence="12 13" key="1">
    <citation type="submission" date="2023-02" db="EMBL/GenBank/DDBJ databases">
        <title>Encephalitozoon hellem ATCC 50451 complete genome.</title>
        <authorList>
            <person name="Mascarenhas dos Santos A.C."/>
            <person name="Julian A.T."/>
            <person name="Pombert J.-F."/>
        </authorList>
    </citation>
    <scope>NUCLEOTIDE SEQUENCE [LARGE SCALE GENOMIC DNA]</scope>
    <source>
        <strain evidence="12 13">ATCC 50451</strain>
    </source>
</reference>
<evidence type="ECO:0000256" key="8">
    <source>
        <dbReference type="ARBA" id="ARBA00023264"/>
    </source>
</evidence>
<keyword evidence="8 10" id="KW-1208">Phospholipid metabolism</keyword>
<evidence type="ECO:0000256" key="7">
    <source>
        <dbReference type="ARBA" id="ARBA00023209"/>
    </source>
</evidence>
<proteinExistence type="inferred from homology"/>
<evidence type="ECO:0000256" key="6">
    <source>
        <dbReference type="ARBA" id="ARBA00023098"/>
    </source>
</evidence>
<dbReference type="PROSITE" id="PS50035">
    <property type="entry name" value="PLD"/>
    <property type="match status" value="1"/>
</dbReference>
<evidence type="ECO:0000256" key="2">
    <source>
        <dbReference type="ARBA" id="ARBA00010682"/>
    </source>
</evidence>
<evidence type="ECO:0000259" key="11">
    <source>
        <dbReference type="PROSITE" id="PS50035"/>
    </source>
</evidence>
<evidence type="ECO:0000256" key="3">
    <source>
        <dbReference type="ARBA" id="ARBA00022516"/>
    </source>
</evidence>
<evidence type="ECO:0000256" key="9">
    <source>
        <dbReference type="ARBA" id="ARBA00048586"/>
    </source>
</evidence>
<gene>
    <name evidence="12" type="ORF">PFJ87_11g00890</name>
</gene>
<comment type="subcellular location">
    <subcellularLocation>
        <location evidence="10">Mitochondrion</location>
    </subcellularLocation>
</comment>
<dbReference type="Pfam" id="PF13091">
    <property type="entry name" value="PLDc_2"/>
    <property type="match status" value="1"/>
</dbReference>
<name>A0ABY8CS84_ENCHE</name>
<keyword evidence="4 10" id="KW-0808">Transferase</keyword>
<comment type="pathway">
    <text evidence="1 10">Phospholipid metabolism; phosphatidylglycerol biosynthesis; phosphatidylglycerol from CDP-diacylglycerol: step 1/2.</text>
</comment>
<dbReference type="EMBL" id="CP119072">
    <property type="protein sequence ID" value="WEL39852.1"/>
    <property type="molecule type" value="Genomic_DNA"/>
</dbReference>
<keyword evidence="7 10" id="KW-0594">Phospholipid biosynthesis</keyword>
<dbReference type="InterPro" id="IPR001736">
    <property type="entry name" value="PLipase_D/transphosphatidylase"/>
</dbReference>
<dbReference type="PANTHER" id="PTHR12586">
    <property type="entry name" value="CDP-DIACYLGLYCEROL--SERINE O-PHOSPHATIDYLTRANSFERASE"/>
    <property type="match status" value="1"/>
</dbReference>
<evidence type="ECO:0000313" key="13">
    <source>
        <dbReference type="Proteomes" id="UP001217963"/>
    </source>
</evidence>
<dbReference type="PANTHER" id="PTHR12586:SF1">
    <property type="entry name" value="CDP-DIACYLGLYCEROL--GLYCEROL-3-PHOSPHATE 3-PHOSPHATIDYLTRANSFERASE, MITOCHONDRIAL"/>
    <property type="match status" value="1"/>
</dbReference>
<keyword evidence="10" id="KW-0067">ATP-binding</keyword>
<keyword evidence="10" id="KW-0496">Mitochondrion</keyword>
<organism evidence="12 13">
    <name type="scientific">Encephalitozoon hellem</name>
    <name type="common">Microsporidian parasite</name>
    <dbReference type="NCBI Taxonomy" id="27973"/>
    <lineage>
        <taxon>Eukaryota</taxon>
        <taxon>Fungi</taxon>
        <taxon>Fungi incertae sedis</taxon>
        <taxon>Microsporidia</taxon>
        <taxon>Unikaryonidae</taxon>
        <taxon>Encephalitozoon</taxon>
    </lineage>
</organism>
<evidence type="ECO:0000256" key="4">
    <source>
        <dbReference type="ARBA" id="ARBA00022679"/>
    </source>
</evidence>
<keyword evidence="5" id="KW-0677">Repeat</keyword>
<dbReference type="Proteomes" id="UP001217963">
    <property type="component" value="Chromosome XI"/>
</dbReference>
<dbReference type="SMART" id="SM00155">
    <property type="entry name" value="PLDc"/>
    <property type="match status" value="2"/>
</dbReference>
<protein>
    <recommendedName>
        <fullName evidence="10">CDP-diacylglycerol--glycerol-3-phosphate 3-phosphatidyltransferase</fullName>
        <ecNumber evidence="10">2.7.8.5</ecNumber>
    </recommendedName>
</protein>
<dbReference type="SUPFAM" id="SSF56024">
    <property type="entry name" value="Phospholipase D/nuclease"/>
    <property type="match status" value="2"/>
</dbReference>
<keyword evidence="6 10" id="KW-0443">Lipid metabolism</keyword>